<feature type="signal peptide" evidence="4">
    <location>
        <begin position="1"/>
        <end position="21"/>
    </location>
</feature>
<keyword evidence="7" id="KW-1185">Reference proteome</keyword>
<dbReference type="SMART" id="SM01057">
    <property type="entry name" value="Carb_anhydrase"/>
    <property type="match status" value="1"/>
</dbReference>
<evidence type="ECO:0000313" key="7">
    <source>
        <dbReference type="Proteomes" id="UP000007266"/>
    </source>
</evidence>
<dbReference type="InterPro" id="IPR036398">
    <property type="entry name" value="CA_dom_sf"/>
</dbReference>
<keyword evidence="2 4" id="KW-0479">Metal-binding</keyword>
<keyword evidence="3 4" id="KW-0862">Zinc</keyword>
<dbReference type="PANTHER" id="PTHR18952">
    <property type="entry name" value="CARBONIC ANHYDRASE"/>
    <property type="match status" value="1"/>
</dbReference>
<evidence type="ECO:0000259" key="5">
    <source>
        <dbReference type="PROSITE" id="PS51144"/>
    </source>
</evidence>
<feature type="chain" id="PRO_5025095141" description="Carbonic anhydrase" evidence="4">
    <location>
        <begin position="22"/>
        <end position="298"/>
    </location>
</feature>
<dbReference type="HOGENOM" id="CLU_039326_2_3_1"/>
<dbReference type="STRING" id="7070.D7EIC1"/>
<protein>
    <recommendedName>
        <fullName evidence="4">Carbonic anhydrase</fullName>
        <ecNumber evidence="4">4.2.1.1</ecNumber>
    </recommendedName>
</protein>
<dbReference type="eggNOG" id="KOG0382">
    <property type="taxonomic scope" value="Eukaryota"/>
</dbReference>
<keyword evidence="4" id="KW-0456">Lyase</keyword>
<keyword evidence="4" id="KW-0732">Signal</keyword>
<dbReference type="OMA" id="CDETVSW"/>
<name>D7EIC1_TRICA</name>
<dbReference type="InterPro" id="IPR018338">
    <property type="entry name" value="Carbonic_anhydrase_a-class_CS"/>
</dbReference>
<evidence type="ECO:0000256" key="2">
    <source>
        <dbReference type="ARBA" id="ARBA00022723"/>
    </source>
</evidence>
<dbReference type="Pfam" id="PF00194">
    <property type="entry name" value="Carb_anhydrase"/>
    <property type="match status" value="1"/>
</dbReference>
<dbReference type="AlphaFoldDB" id="D7EIC1"/>
<dbReference type="FunCoup" id="D7EIC1">
    <property type="interactions" value="44"/>
</dbReference>
<gene>
    <name evidence="6" type="primary">AUGUSTUS-3.0.2_08569</name>
    <name evidence="6" type="ORF">TcasGA2_TC008569</name>
</gene>
<sequence length="298" mass="33982">MVVTSIARRLLFFIFYNAVLATAFHWDYKHEDEWPDQCQKGKQQSPINLSRQMATETLFPSFIFEYYDEIYRAEIKNSGHTAQIQLKVAVKPKVSGGGLLSTYVLDNMHFHWNSEHTINEERFPLELHLVHYDSTKKSLAEALKVKGGVAVLAVFFYLSPDSDSEFDSLFDTLDQLNKVKLNEVKPIERLDLGDFLPRDRAGFYRYEGSLTTPNCTEGVIWTVFTNGLPISSKQLKIFSNLKTESGGNIIKNYRTLQELNDRKVQIKISPIESSTASHVAIPSVLLLYVGFFIVGDKL</sequence>
<dbReference type="PROSITE" id="PS00162">
    <property type="entry name" value="ALPHA_CA_1"/>
    <property type="match status" value="1"/>
</dbReference>
<evidence type="ECO:0000313" key="6">
    <source>
        <dbReference type="EMBL" id="EFA11790.2"/>
    </source>
</evidence>
<dbReference type="EC" id="4.2.1.1" evidence="4"/>
<accession>D7EIC1</accession>
<dbReference type="InterPro" id="IPR023561">
    <property type="entry name" value="Carbonic_anhydrase_a-class"/>
</dbReference>
<comment type="catalytic activity">
    <reaction evidence="4">
        <text>hydrogencarbonate + H(+) = CO2 + H2O</text>
        <dbReference type="Rhea" id="RHEA:10748"/>
        <dbReference type="ChEBI" id="CHEBI:15377"/>
        <dbReference type="ChEBI" id="CHEBI:15378"/>
        <dbReference type="ChEBI" id="CHEBI:16526"/>
        <dbReference type="ChEBI" id="CHEBI:17544"/>
        <dbReference type="EC" id="4.2.1.1"/>
    </reaction>
</comment>
<reference evidence="6 7" key="2">
    <citation type="journal article" date="2010" name="Nucleic Acids Res.">
        <title>BeetleBase in 2010: revisions to provide comprehensive genomic information for Tribolium castaneum.</title>
        <authorList>
            <person name="Kim H.S."/>
            <person name="Murphy T."/>
            <person name="Xia J."/>
            <person name="Caragea D."/>
            <person name="Park Y."/>
            <person name="Beeman R.W."/>
            <person name="Lorenzen M.D."/>
            <person name="Butcher S."/>
            <person name="Manak J.R."/>
            <person name="Brown S.J."/>
        </authorList>
    </citation>
    <scope>GENOME REANNOTATION</scope>
    <source>
        <strain evidence="6 7">Georgia GA2</strain>
    </source>
</reference>
<evidence type="ECO:0000256" key="1">
    <source>
        <dbReference type="ARBA" id="ARBA00010718"/>
    </source>
</evidence>
<comment type="cofactor">
    <cofactor evidence="4">
        <name>Zn(2+)</name>
        <dbReference type="ChEBI" id="CHEBI:29105"/>
    </cofactor>
</comment>
<dbReference type="InParanoid" id="D7EIC1"/>
<evidence type="ECO:0000256" key="3">
    <source>
        <dbReference type="ARBA" id="ARBA00022833"/>
    </source>
</evidence>
<comment type="similarity">
    <text evidence="1 4">Belongs to the alpha-carbonic anhydrase family.</text>
</comment>
<evidence type="ECO:0000256" key="4">
    <source>
        <dbReference type="RuleBase" id="RU367011"/>
    </source>
</evidence>
<organism evidence="6 7">
    <name type="scientific">Tribolium castaneum</name>
    <name type="common">Red flour beetle</name>
    <dbReference type="NCBI Taxonomy" id="7070"/>
    <lineage>
        <taxon>Eukaryota</taxon>
        <taxon>Metazoa</taxon>
        <taxon>Ecdysozoa</taxon>
        <taxon>Arthropoda</taxon>
        <taxon>Hexapoda</taxon>
        <taxon>Insecta</taxon>
        <taxon>Pterygota</taxon>
        <taxon>Neoptera</taxon>
        <taxon>Endopterygota</taxon>
        <taxon>Coleoptera</taxon>
        <taxon>Polyphaga</taxon>
        <taxon>Cucujiformia</taxon>
        <taxon>Tenebrionidae</taxon>
        <taxon>Tenebrionidae incertae sedis</taxon>
        <taxon>Tribolium</taxon>
    </lineage>
</organism>
<reference evidence="6 7" key="1">
    <citation type="journal article" date="2008" name="Nature">
        <title>The genome of the model beetle and pest Tribolium castaneum.</title>
        <authorList>
            <consortium name="Tribolium Genome Sequencing Consortium"/>
            <person name="Richards S."/>
            <person name="Gibbs R.A."/>
            <person name="Weinstock G.M."/>
            <person name="Brown S.J."/>
            <person name="Denell R."/>
            <person name="Beeman R.W."/>
            <person name="Gibbs R."/>
            <person name="Beeman R.W."/>
            <person name="Brown S.J."/>
            <person name="Bucher G."/>
            <person name="Friedrich M."/>
            <person name="Grimmelikhuijzen C.J."/>
            <person name="Klingler M."/>
            <person name="Lorenzen M."/>
            <person name="Richards S."/>
            <person name="Roth S."/>
            <person name="Schroder R."/>
            <person name="Tautz D."/>
            <person name="Zdobnov E.M."/>
            <person name="Muzny D."/>
            <person name="Gibbs R.A."/>
            <person name="Weinstock G.M."/>
            <person name="Attaway T."/>
            <person name="Bell S."/>
            <person name="Buhay C.J."/>
            <person name="Chandrabose M.N."/>
            <person name="Chavez D."/>
            <person name="Clerk-Blankenburg K.P."/>
            <person name="Cree A."/>
            <person name="Dao M."/>
            <person name="Davis C."/>
            <person name="Chacko J."/>
            <person name="Dinh H."/>
            <person name="Dugan-Rocha S."/>
            <person name="Fowler G."/>
            <person name="Garner T.T."/>
            <person name="Garnes J."/>
            <person name="Gnirke A."/>
            <person name="Hawes A."/>
            <person name="Hernandez J."/>
            <person name="Hines S."/>
            <person name="Holder M."/>
            <person name="Hume J."/>
            <person name="Jhangiani S.N."/>
            <person name="Joshi V."/>
            <person name="Khan Z.M."/>
            <person name="Jackson L."/>
            <person name="Kovar C."/>
            <person name="Kowis A."/>
            <person name="Lee S."/>
            <person name="Lewis L.R."/>
            <person name="Margolis J."/>
            <person name="Morgan M."/>
            <person name="Nazareth L.V."/>
            <person name="Nguyen N."/>
            <person name="Okwuonu G."/>
            <person name="Parker D."/>
            <person name="Richards S."/>
            <person name="Ruiz S.J."/>
            <person name="Santibanez J."/>
            <person name="Savard J."/>
            <person name="Scherer S.E."/>
            <person name="Schneider B."/>
            <person name="Sodergren E."/>
            <person name="Tautz D."/>
            <person name="Vattahil S."/>
            <person name="Villasana D."/>
            <person name="White C.S."/>
            <person name="Wright R."/>
            <person name="Park Y."/>
            <person name="Beeman R.W."/>
            <person name="Lord J."/>
            <person name="Oppert B."/>
            <person name="Lorenzen M."/>
            <person name="Brown S."/>
            <person name="Wang L."/>
            <person name="Savard J."/>
            <person name="Tautz D."/>
            <person name="Richards S."/>
            <person name="Weinstock G."/>
            <person name="Gibbs R.A."/>
            <person name="Liu Y."/>
            <person name="Worley K."/>
            <person name="Weinstock G."/>
            <person name="Elsik C.G."/>
            <person name="Reese J.T."/>
            <person name="Elhaik E."/>
            <person name="Landan G."/>
            <person name="Graur D."/>
            <person name="Arensburger P."/>
            <person name="Atkinson P."/>
            <person name="Beeman R.W."/>
            <person name="Beidler J."/>
            <person name="Brown S.J."/>
            <person name="Demuth J.P."/>
            <person name="Drury D.W."/>
            <person name="Du Y.Z."/>
            <person name="Fujiwara H."/>
            <person name="Lorenzen M."/>
            <person name="Maselli V."/>
            <person name="Osanai M."/>
            <person name="Park Y."/>
            <person name="Robertson H.M."/>
            <person name="Tu Z."/>
            <person name="Wang J.J."/>
            <person name="Wang S."/>
            <person name="Richards S."/>
            <person name="Song H."/>
            <person name="Zhang L."/>
            <person name="Sodergren E."/>
            <person name="Werner D."/>
            <person name="Stanke M."/>
            <person name="Morgenstern B."/>
            <person name="Solovyev V."/>
            <person name="Kosarev P."/>
            <person name="Brown G."/>
            <person name="Chen H.C."/>
            <person name="Ermolaeva O."/>
            <person name="Hlavina W."/>
            <person name="Kapustin Y."/>
            <person name="Kiryutin B."/>
            <person name="Kitts P."/>
            <person name="Maglott D."/>
            <person name="Pruitt K."/>
            <person name="Sapojnikov V."/>
            <person name="Souvorov A."/>
            <person name="Mackey A.J."/>
            <person name="Waterhouse R.M."/>
            <person name="Wyder S."/>
            <person name="Zdobnov E.M."/>
            <person name="Zdobnov E.M."/>
            <person name="Wyder S."/>
            <person name="Kriventseva E.V."/>
            <person name="Kadowaki T."/>
            <person name="Bork P."/>
            <person name="Aranda M."/>
            <person name="Bao R."/>
            <person name="Beermann A."/>
            <person name="Berns N."/>
            <person name="Bolognesi R."/>
            <person name="Bonneton F."/>
            <person name="Bopp D."/>
            <person name="Brown S.J."/>
            <person name="Bucher G."/>
            <person name="Butts T."/>
            <person name="Chaumot A."/>
            <person name="Denell R.E."/>
            <person name="Ferrier D.E."/>
            <person name="Friedrich M."/>
            <person name="Gordon C.M."/>
            <person name="Jindra M."/>
            <person name="Klingler M."/>
            <person name="Lan Q."/>
            <person name="Lattorff H.M."/>
            <person name="Laudet V."/>
            <person name="von Levetsow C."/>
            <person name="Liu Z."/>
            <person name="Lutz R."/>
            <person name="Lynch J.A."/>
            <person name="da Fonseca R.N."/>
            <person name="Posnien N."/>
            <person name="Reuter R."/>
            <person name="Roth S."/>
            <person name="Savard J."/>
            <person name="Schinko J.B."/>
            <person name="Schmitt C."/>
            <person name="Schoppmeier M."/>
            <person name="Schroder R."/>
            <person name="Shippy T.D."/>
            <person name="Simonnet F."/>
            <person name="Marques-Souza H."/>
            <person name="Tautz D."/>
            <person name="Tomoyasu Y."/>
            <person name="Trauner J."/>
            <person name="Van der Zee M."/>
            <person name="Vervoort M."/>
            <person name="Wittkopp N."/>
            <person name="Wimmer E.A."/>
            <person name="Yang X."/>
            <person name="Jones A.K."/>
            <person name="Sattelle D.B."/>
            <person name="Ebert P.R."/>
            <person name="Nelson D."/>
            <person name="Scott J.G."/>
            <person name="Beeman R.W."/>
            <person name="Muthukrishnan S."/>
            <person name="Kramer K.J."/>
            <person name="Arakane Y."/>
            <person name="Beeman R.W."/>
            <person name="Zhu Q."/>
            <person name="Hogenkamp D."/>
            <person name="Dixit R."/>
            <person name="Oppert B."/>
            <person name="Jiang H."/>
            <person name="Zou Z."/>
            <person name="Marshall J."/>
            <person name="Elpidina E."/>
            <person name="Vinokurov K."/>
            <person name="Oppert C."/>
            <person name="Zou Z."/>
            <person name="Evans J."/>
            <person name="Lu Z."/>
            <person name="Zhao P."/>
            <person name="Sumathipala N."/>
            <person name="Altincicek B."/>
            <person name="Vilcinskas A."/>
            <person name="Williams M."/>
            <person name="Hultmark D."/>
            <person name="Hetru C."/>
            <person name="Jiang H."/>
            <person name="Grimmelikhuijzen C.J."/>
            <person name="Hauser F."/>
            <person name="Cazzamali G."/>
            <person name="Williamson M."/>
            <person name="Park Y."/>
            <person name="Li B."/>
            <person name="Tanaka Y."/>
            <person name="Predel R."/>
            <person name="Neupert S."/>
            <person name="Schachtner J."/>
            <person name="Verleyen P."/>
            <person name="Raible F."/>
            <person name="Bork P."/>
            <person name="Friedrich M."/>
            <person name="Walden K.K."/>
            <person name="Robertson H.M."/>
            <person name="Angeli S."/>
            <person name="Foret S."/>
            <person name="Bucher G."/>
            <person name="Schuetz S."/>
            <person name="Maleszka R."/>
            <person name="Wimmer E.A."/>
            <person name="Beeman R.W."/>
            <person name="Lorenzen M."/>
            <person name="Tomoyasu Y."/>
            <person name="Miller S.C."/>
            <person name="Grossmann D."/>
            <person name="Bucher G."/>
        </authorList>
    </citation>
    <scope>NUCLEOTIDE SEQUENCE [LARGE SCALE GENOMIC DNA]</scope>
    <source>
        <strain evidence="6 7">Georgia GA2</strain>
    </source>
</reference>
<dbReference type="CDD" id="cd00326">
    <property type="entry name" value="alpha_CA"/>
    <property type="match status" value="1"/>
</dbReference>
<dbReference type="GO" id="GO:0005737">
    <property type="term" value="C:cytoplasm"/>
    <property type="evidence" value="ECO:0000318"/>
    <property type="project" value="GO_Central"/>
</dbReference>
<dbReference type="Proteomes" id="UP000007266">
    <property type="component" value="Linkage group 2"/>
</dbReference>
<dbReference type="InterPro" id="IPR001148">
    <property type="entry name" value="CA_dom"/>
</dbReference>
<feature type="domain" description="Alpha-carbonic anhydrase" evidence="5">
    <location>
        <begin position="24"/>
        <end position="268"/>
    </location>
</feature>
<dbReference type="PROSITE" id="PS51144">
    <property type="entry name" value="ALPHA_CA_2"/>
    <property type="match status" value="1"/>
</dbReference>
<dbReference type="GO" id="GO:0004089">
    <property type="term" value="F:carbonate dehydratase activity"/>
    <property type="evidence" value="ECO:0000318"/>
    <property type="project" value="GO_Central"/>
</dbReference>
<dbReference type="SUPFAM" id="SSF51069">
    <property type="entry name" value="Carbonic anhydrase"/>
    <property type="match status" value="1"/>
</dbReference>
<proteinExistence type="inferred from homology"/>
<dbReference type="EMBL" id="KQ971310">
    <property type="protein sequence ID" value="EFA11790.2"/>
    <property type="molecule type" value="Genomic_DNA"/>
</dbReference>
<dbReference type="PANTHER" id="PTHR18952:SF270">
    <property type="entry name" value="CARBONIC ANHYDRASE"/>
    <property type="match status" value="1"/>
</dbReference>
<dbReference type="OrthoDB" id="429145at2759"/>
<dbReference type="Gene3D" id="3.10.200.10">
    <property type="entry name" value="Alpha carbonic anhydrase"/>
    <property type="match status" value="1"/>
</dbReference>
<dbReference type="GO" id="GO:0008270">
    <property type="term" value="F:zinc ion binding"/>
    <property type="evidence" value="ECO:0007669"/>
    <property type="project" value="UniProtKB-UniRule"/>
</dbReference>
<comment type="function">
    <text evidence="4">Reversible hydration of carbon dioxide.</text>
</comment>